<keyword evidence="2" id="KW-1185">Reference proteome</keyword>
<dbReference type="Proteomes" id="UP000790709">
    <property type="component" value="Unassembled WGS sequence"/>
</dbReference>
<organism evidence="1 2">
    <name type="scientific">Leucogyrophana mollusca</name>
    <dbReference type="NCBI Taxonomy" id="85980"/>
    <lineage>
        <taxon>Eukaryota</taxon>
        <taxon>Fungi</taxon>
        <taxon>Dikarya</taxon>
        <taxon>Basidiomycota</taxon>
        <taxon>Agaricomycotina</taxon>
        <taxon>Agaricomycetes</taxon>
        <taxon>Agaricomycetidae</taxon>
        <taxon>Boletales</taxon>
        <taxon>Boletales incertae sedis</taxon>
        <taxon>Leucogyrophana</taxon>
    </lineage>
</organism>
<protein>
    <submittedName>
        <fullName evidence="1">Uncharacterized protein</fullName>
    </submittedName>
</protein>
<dbReference type="EMBL" id="MU266537">
    <property type="protein sequence ID" value="KAH7921217.1"/>
    <property type="molecule type" value="Genomic_DNA"/>
</dbReference>
<feature type="non-terminal residue" evidence="1">
    <location>
        <position position="168"/>
    </location>
</feature>
<evidence type="ECO:0000313" key="2">
    <source>
        <dbReference type="Proteomes" id="UP000790709"/>
    </source>
</evidence>
<comment type="caution">
    <text evidence="1">The sequence shown here is derived from an EMBL/GenBank/DDBJ whole genome shotgun (WGS) entry which is preliminary data.</text>
</comment>
<evidence type="ECO:0000313" key="1">
    <source>
        <dbReference type="EMBL" id="KAH7921217.1"/>
    </source>
</evidence>
<gene>
    <name evidence="1" type="ORF">BV22DRAFT_1049801</name>
</gene>
<name>A0ACB8B6C5_9AGAM</name>
<accession>A0ACB8B6C5</accession>
<reference evidence="1" key="1">
    <citation type="journal article" date="2021" name="New Phytol.">
        <title>Evolutionary innovations through gain and loss of genes in the ectomycorrhizal Boletales.</title>
        <authorList>
            <person name="Wu G."/>
            <person name="Miyauchi S."/>
            <person name="Morin E."/>
            <person name="Kuo A."/>
            <person name="Drula E."/>
            <person name="Varga T."/>
            <person name="Kohler A."/>
            <person name="Feng B."/>
            <person name="Cao Y."/>
            <person name="Lipzen A."/>
            <person name="Daum C."/>
            <person name="Hundley H."/>
            <person name="Pangilinan J."/>
            <person name="Johnson J."/>
            <person name="Barry K."/>
            <person name="LaButti K."/>
            <person name="Ng V."/>
            <person name="Ahrendt S."/>
            <person name="Min B."/>
            <person name="Choi I.G."/>
            <person name="Park H."/>
            <person name="Plett J.M."/>
            <person name="Magnuson J."/>
            <person name="Spatafora J.W."/>
            <person name="Nagy L.G."/>
            <person name="Henrissat B."/>
            <person name="Grigoriev I.V."/>
            <person name="Yang Z.L."/>
            <person name="Xu J."/>
            <person name="Martin F.M."/>
        </authorList>
    </citation>
    <scope>NUCLEOTIDE SEQUENCE</scope>
    <source>
        <strain evidence="1">KUC20120723A-06</strain>
    </source>
</reference>
<sequence>MDKTRGGGTTPDNPAENSRAPTPMGNASSVAIPRTRSSKAGSVIETSKGAVKDAISGKAYLEKFLLAKIGEPYTIPHIETILFNIAQLDKVPLPAQNAIRAVAYVLTEIQTDETIERITNSVVVAISPHVAKVHASSESLSKIVVDLEEAKTQVQEQQREIDKRIDSA</sequence>
<proteinExistence type="predicted"/>